<dbReference type="SMART" id="SM00408">
    <property type="entry name" value="IGc2"/>
    <property type="match status" value="3"/>
</dbReference>
<dbReference type="InterPro" id="IPR036179">
    <property type="entry name" value="Ig-like_dom_sf"/>
</dbReference>
<keyword evidence="6" id="KW-1015">Disulfide bond</keyword>
<evidence type="ECO:0000313" key="11">
    <source>
        <dbReference type="EMBL" id="KAF7415182.1"/>
    </source>
</evidence>
<comment type="subcellular location">
    <subcellularLocation>
        <location evidence="1">Cell membrane</location>
    </subcellularLocation>
</comment>
<feature type="chain" id="PRO_5032709989" description="Ig-like domain-containing protein" evidence="9">
    <location>
        <begin position="22"/>
        <end position="350"/>
    </location>
</feature>
<evidence type="ECO:0000256" key="3">
    <source>
        <dbReference type="ARBA" id="ARBA00022729"/>
    </source>
</evidence>
<dbReference type="SUPFAM" id="SSF48726">
    <property type="entry name" value="Immunoglobulin"/>
    <property type="match status" value="3"/>
</dbReference>
<dbReference type="SMART" id="SM00406">
    <property type="entry name" value="IGv"/>
    <property type="match status" value="2"/>
</dbReference>
<dbReference type="Proteomes" id="UP000617340">
    <property type="component" value="Unassembled WGS sequence"/>
</dbReference>
<dbReference type="PANTHER" id="PTHR12231:SF265">
    <property type="entry name" value="DPR-INTERACTING PROTEIN LAMBDA"/>
    <property type="match status" value="1"/>
</dbReference>
<dbReference type="SMART" id="SM00409">
    <property type="entry name" value="IG"/>
    <property type="match status" value="3"/>
</dbReference>
<keyword evidence="12" id="KW-1185">Reference proteome</keyword>
<organism evidence="11 12">
    <name type="scientific">Vespula germanica</name>
    <name type="common">German yellow jacket</name>
    <name type="synonym">Paravespula germanica</name>
    <dbReference type="NCBI Taxonomy" id="30212"/>
    <lineage>
        <taxon>Eukaryota</taxon>
        <taxon>Metazoa</taxon>
        <taxon>Ecdysozoa</taxon>
        <taxon>Arthropoda</taxon>
        <taxon>Hexapoda</taxon>
        <taxon>Insecta</taxon>
        <taxon>Pterygota</taxon>
        <taxon>Neoptera</taxon>
        <taxon>Endopterygota</taxon>
        <taxon>Hymenoptera</taxon>
        <taxon>Apocrita</taxon>
        <taxon>Aculeata</taxon>
        <taxon>Vespoidea</taxon>
        <taxon>Vespidae</taxon>
        <taxon>Vespinae</taxon>
        <taxon>Vespula</taxon>
    </lineage>
</organism>
<dbReference type="InterPro" id="IPR013098">
    <property type="entry name" value="Ig_I-set"/>
</dbReference>
<evidence type="ECO:0000256" key="9">
    <source>
        <dbReference type="SAM" id="SignalP"/>
    </source>
</evidence>
<keyword evidence="2" id="KW-1003">Cell membrane</keyword>
<dbReference type="InterPro" id="IPR051170">
    <property type="entry name" value="Neural/epithelial_adhesion"/>
</dbReference>
<keyword evidence="7" id="KW-0325">Glycoprotein</keyword>
<evidence type="ECO:0000256" key="1">
    <source>
        <dbReference type="ARBA" id="ARBA00004236"/>
    </source>
</evidence>
<dbReference type="EMBL" id="JACSDZ010000002">
    <property type="protein sequence ID" value="KAF7415182.1"/>
    <property type="molecule type" value="Genomic_DNA"/>
</dbReference>
<evidence type="ECO:0000259" key="10">
    <source>
        <dbReference type="PROSITE" id="PS50835"/>
    </source>
</evidence>
<evidence type="ECO:0000256" key="5">
    <source>
        <dbReference type="ARBA" id="ARBA00023136"/>
    </source>
</evidence>
<evidence type="ECO:0000256" key="6">
    <source>
        <dbReference type="ARBA" id="ARBA00023157"/>
    </source>
</evidence>
<dbReference type="InterPro" id="IPR003598">
    <property type="entry name" value="Ig_sub2"/>
</dbReference>
<keyword evidence="4" id="KW-0677">Repeat</keyword>
<dbReference type="InterPro" id="IPR013783">
    <property type="entry name" value="Ig-like_fold"/>
</dbReference>
<protein>
    <recommendedName>
        <fullName evidence="10">Ig-like domain-containing protein</fullName>
    </recommendedName>
</protein>
<evidence type="ECO:0000256" key="4">
    <source>
        <dbReference type="ARBA" id="ARBA00022737"/>
    </source>
</evidence>
<evidence type="ECO:0000256" key="2">
    <source>
        <dbReference type="ARBA" id="ARBA00022475"/>
    </source>
</evidence>
<sequence length="350" mass="39551">MASRDLVTCFLLTAFLYSSFGKRQMIRQTLPKSEIQPQFLAPLENHTVTQGRDVSFTCVVNHLQSYKIAWIKSDSRAILAIHTHMVAHNPRLSVTHNGHNTWKLHVSNVQPNDSGTYMCQINTDPMESQTGYMKVVIPPDIMDLDDSADLLTTKESNDLRLRCRATGTPKPTVTWRREDGREITLRSELGVKRVQSYEGEQLHLVGILRQEMGSYLCIASNGVPPTVSKRYHVNVRFKPLIKVTNQLVAAPTNSNVILQCYVESSPRASNTWYKDNGIKLLTNDKHNVSEFTVNDYAYQLNLTIKQLSRNDFGSYICSAENPYGKAEGTIRLQGIREKVGPRAWIASLLI</sequence>
<evidence type="ECO:0000313" key="12">
    <source>
        <dbReference type="Proteomes" id="UP000617340"/>
    </source>
</evidence>
<evidence type="ECO:0000256" key="7">
    <source>
        <dbReference type="ARBA" id="ARBA00023180"/>
    </source>
</evidence>
<dbReference type="Gene3D" id="2.60.40.10">
    <property type="entry name" value="Immunoglobulins"/>
    <property type="match status" value="3"/>
</dbReference>
<feature type="domain" description="Ig-like" evidence="10">
    <location>
        <begin position="239"/>
        <end position="333"/>
    </location>
</feature>
<comment type="caution">
    <text evidence="11">The sequence shown here is derived from an EMBL/GenBank/DDBJ whole genome shotgun (WGS) entry which is preliminary data.</text>
</comment>
<dbReference type="PROSITE" id="PS50835">
    <property type="entry name" value="IG_LIKE"/>
    <property type="match status" value="3"/>
</dbReference>
<keyword evidence="8" id="KW-0393">Immunoglobulin domain</keyword>
<accession>A0A834U3H1</accession>
<keyword evidence="5" id="KW-0472">Membrane</keyword>
<dbReference type="Pfam" id="PF07679">
    <property type="entry name" value="I-set"/>
    <property type="match status" value="1"/>
</dbReference>
<dbReference type="FunFam" id="2.60.40.10:FF:000328">
    <property type="entry name" value="CLUMA_CG000981, isoform A"/>
    <property type="match status" value="1"/>
</dbReference>
<keyword evidence="3 9" id="KW-0732">Signal</keyword>
<dbReference type="GO" id="GO:0005886">
    <property type="term" value="C:plasma membrane"/>
    <property type="evidence" value="ECO:0007669"/>
    <property type="project" value="UniProtKB-SubCell"/>
</dbReference>
<dbReference type="InterPro" id="IPR007110">
    <property type="entry name" value="Ig-like_dom"/>
</dbReference>
<name>A0A834U3H1_VESGE</name>
<dbReference type="GO" id="GO:0043005">
    <property type="term" value="C:neuron projection"/>
    <property type="evidence" value="ECO:0007669"/>
    <property type="project" value="TreeGrafter"/>
</dbReference>
<feature type="signal peptide" evidence="9">
    <location>
        <begin position="1"/>
        <end position="21"/>
    </location>
</feature>
<feature type="domain" description="Ig-like" evidence="10">
    <location>
        <begin position="37"/>
        <end position="136"/>
    </location>
</feature>
<gene>
    <name evidence="11" type="ORF">HZH68_003671</name>
</gene>
<reference evidence="11" key="1">
    <citation type="journal article" date="2020" name="G3 (Bethesda)">
        <title>High-Quality Assemblies for Three Invasive Social Wasps from the &lt;i&gt;Vespula&lt;/i&gt; Genus.</title>
        <authorList>
            <person name="Harrop T.W.R."/>
            <person name="Guhlin J."/>
            <person name="McLaughlin G.M."/>
            <person name="Permina E."/>
            <person name="Stockwell P."/>
            <person name="Gilligan J."/>
            <person name="Le Lec M.F."/>
            <person name="Gruber M.A.M."/>
            <person name="Quinn O."/>
            <person name="Lovegrove M."/>
            <person name="Duncan E.J."/>
            <person name="Remnant E.J."/>
            <person name="Van Eeckhoven J."/>
            <person name="Graham B."/>
            <person name="Knapp R.A."/>
            <person name="Langford K.W."/>
            <person name="Kronenberg Z."/>
            <person name="Press M.O."/>
            <person name="Eacker S.M."/>
            <person name="Wilson-Rankin E.E."/>
            <person name="Purcell J."/>
            <person name="Lester P.J."/>
            <person name="Dearden P.K."/>
        </authorList>
    </citation>
    <scope>NUCLEOTIDE SEQUENCE</scope>
    <source>
        <strain evidence="11">Linc-1</strain>
    </source>
</reference>
<dbReference type="Pfam" id="PF13927">
    <property type="entry name" value="Ig_3"/>
    <property type="match status" value="2"/>
</dbReference>
<feature type="domain" description="Ig-like" evidence="10">
    <location>
        <begin position="139"/>
        <end position="228"/>
    </location>
</feature>
<dbReference type="AlphaFoldDB" id="A0A834U3H1"/>
<dbReference type="InterPro" id="IPR013106">
    <property type="entry name" value="Ig_V-set"/>
</dbReference>
<dbReference type="PANTHER" id="PTHR12231">
    <property type="entry name" value="CTX-RELATED TYPE I TRANSMEMBRANE PROTEIN"/>
    <property type="match status" value="1"/>
</dbReference>
<proteinExistence type="predicted"/>
<dbReference type="InterPro" id="IPR003599">
    <property type="entry name" value="Ig_sub"/>
</dbReference>
<evidence type="ECO:0000256" key="8">
    <source>
        <dbReference type="ARBA" id="ARBA00023319"/>
    </source>
</evidence>